<organism evidence="18 19">
    <name type="scientific">Desulfofundulus thermosubterraneus DSM 16057</name>
    <dbReference type="NCBI Taxonomy" id="1121432"/>
    <lineage>
        <taxon>Bacteria</taxon>
        <taxon>Bacillati</taxon>
        <taxon>Bacillota</taxon>
        <taxon>Clostridia</taxon>
        <taxon>Eubacteriales</taxon>
        <taxon>Peptococcaceae</taxon>
        <taxon>Desulfofundulus</taxon>
    </lineage>
</organism>
<dbReference type="Gene3D" id="1.10.150.20">
    <property type="entry name" value="5' to 3' exonuclease, C-terminal subdomain"/>
    <property type="match status" value="1"/>
</dbReference>
<dbReference type="FunFam" id="3.30.1490.100:FF:000004">
    <property type="entry name" value="DNA polymerase IV"/>
    <property type="match status" value="1"/>
</dbReference>
<feature type="binding site" evidence="16">
    <location>
        <position position="104"/>
    </location>
    <ligand>
        <name>Mg(2+)</name>
        <dbReference type="ChEBI" id="CHEBI:18420"/>
    </ligand>
</feature>
<feature type="binding site" evidence="16">
    <location>
        <position position="9"/>
    </location>
    <ligand>
        <name>Mg(2+)</name>
        <dbReference type="ChEBI" id="CHEBI:18420"/>
    </ligand>
</feature>
<evidence type="ECO:0000256" key="11">
    <source>
        <dbReference type="ARBA" id="ARBA00022842"/>
    </source>
</evidence>
<dbReference type="Gene3D" id="3.40.1170.60">
    <property type="match status" value="1"/>
</dbReference>
<dbReference type="OrthoDB" id="9808813at2"/>
<dbReference type="GO" id="GO:0003684">
    <property type="term" value="F:damaged DNA binding"/>
    <property type="evidence" value="ECO:0007669"/>
    <property type="project" value="InterPro"/>
</dbReference>
<dbReference type="Pfam" id="PF11798">
    <property type="entry name" value="IMS_HHH"/>
    <property type="match status" value="1"/>
</dbReference>
<gene>
    <name evidence="16" type="primary">dinB</name>
    <name evidence="18" type="ORF">SAMN02745219_03035</name>
</gene>
<dbReference type="EC" id="2.7.7.7" evidence="16"/>
<dbReference type="GO" id="GO:0006261">
    <property type="term" value="P:DNA-templated DNA replication"/>
    <property type="evidence" value="ECO:0007669"/>
    <property type="project" value="UniProtKB-UniRule"/>
</dbReference>
<keyword evidence="19" id="KW-1185">Reference proteome</keyword>
<dbReference type="NCBIfam" id="NF002677">
    <property type="entry name" value="PRK02406.1"/>
    <property type="match status" value="1"/>
</dbReference>
<dbReference type="InterPro" id="IPR001126">
    <property type="entry name" value="UmuC"/>
</dbReference>
<evidence type="ECO:0000313" key="19">
    <source>
        <dbReference type="Proteomes" id="UP000184529"/>
    </source>
</evidence>
<dbReference type="InterPro" id="IPR043502">
    <property type="entry name" value="DNA/RNA_pol_sf"/>
</dbReference>
<keyword evidence="10 16" id="KW-0227">DNA damage</keyword>
<dbReference type="NCBIfam" id="NF010731">
    <property type="entry name" value="PRK14133.1"/>
    <property type="match status" value="1"/>
</dbReference>
<evidence type="ECO:0000256" key="4">
    <source>
        <dbReference type="ARBA" id="ARBA00022457"/>
    </source>
</evidence>
<evidence type="ECO:0000256" key="9">
    <source>
        <dbReference type="ARBA" id="ARBA00022723"/>
    </source>
</evidence>
<dbReference type="EMBL" id="FQZM01000047">
    <property type="protein sequence ID" value="SHJ65678.1"/>
    <property type="molecule type" value="Genomic_DNA"/>
</dbReference>
<dbReference type="Proteomes" id="UP000184529">
    <property type="component" value="Unassembled WGS sequence"/>
</dbReference>
<keyword evidence="7 16" id="KW-0548">Nucleotidyltransferase</keyword>
<comment type="subunit">
    <text evidence="3 16">Monomer.</text>
</comment>
<keyword evidence="11 16" id="KW-0460">Magnesium</keyword>
<evidence type="ECO:0000256" key="7">
    <source>
        <dbReference type="ARBA" id="ARBA00022695"/>
    </source>
</evidence>
<evidence type="ECO:0000313" key="18">
    <source>
        <dbReference type="EMBL" id="SHJ65678.1"/>
    </source>
</evidence>
<dbReference type="Gene3D" id="3.30.1490.100">
    <property type="entry name" value="DNA polymerase, Y-family, little finger domain"/>
    <property type="match status" value="1"/>
</dbReference>
<keyword evidence="14 16" id="KW-0234">DNA repair</keyword>
<dbReference type="GO" id="GO:0006281">
    <property type="term" value="P:DNA repair"/>
    <property type="evidence" value="ECO:0007669"/>
    <property type="project" value="UniProtKB-UniRule"/>
</dbReference>
<keyword evidence="13 16" id="KW-0238">DNA-binding</keyword>
<feature type="domain" description="UmuC" evidence="17">
    <location>
        <begin position="5"/>
        <end position="181"/>
    </location>
</feature>
<dbReference type="PROSITE" id="PS50173">
    <property type="entry name" value="UMUC"/>
    <property type="match status" value="1"/>
</dbReference>
<evidence type="ECO:0000256" key="16">
    <source>
        <dbReference type="HAMAP-Rule" id="MF_01113"/>
    </source>
</evidence>
<evidence type="ECO:0000256" key="2">
    <source>
        <dbReference type="ARBA" id="ARBA00010945"/>
    </source>
</evidence>
<evidence type="ECO:0000259" key="17">
    <source>
        <dbReference type="PROSITE" id="PS50173"/>
    </source>
</evidence>
<keyword evidence="9 16" id="KW-0479">Metal-binding</keyword>
<dbReference type="GO" id="GO:0003887">
    <property type="term" value="F:DNA-directed DNA polymerase activity"/>
    <property type="evidence" value="ECO:0007669"/>
    <property type="project" value="UniProtKB-UniRule"/>
</dbReference>
<dbReference type="InterPro" id="IPR024728">
    <property type="entry name" value="PolY_HhH_motif"/>
</dbReference>
<evidence type="ECO:0000256" key="5">
    <source>
        <dbReference type="ARBA" id="ARBA00022490"/>
    </source>
</evidence>
<comment type="subcellular location">
    <subcellularLocation>
        <location evidence="1 16">Cytoplasm</location>
    </subcellularLocation>
</comment>
<comment type="catalytic activity">
    <reaction evidence="15 16">
        <text>DNA(n) + a 2'-deoxyribonucleoside 5'-triphosphate = DNA(n+1) + diphosphate</text>
        <dbReference type="Rhea" id="RHEA:22508"/>
        <dbReference type="Rhea" id="RHEA-COMP:17339"/>
        <dbReference type="Rhea" id="RHEA-COMP:17340"/>
        <dbReference type="ChEBI" id="CHEBI:33019"/>
        <dbReference type="ChEBI" id="CHEBI:61560"/>
        <dbReference type="ChEBI" id="CHEBI:173112"/>
        <dbReference type="EC" id="2.7.7.7"/>
    </reaction>
</comment>
<evidence type="ECO:0000256" key="8">
    <source>
        <dbReference type="ARBA" id="ARBA00022705"/>
    </source>
</evidence>
<dbReference type="FunFam" id="3.40.1170.60:FF:000001">
    <property type="entry name" value="DNA polymerase IV"/>
    <property type="match status" value="1"/>
</dbReference>
<keyword evidence="12 16" id="KW-0239">DNA-directed DNA polymerase</keyword>
<comment type="function">
    <text evidence="16">Poorly processive, error-prone DNA polymerase involved in untargeted mutagenesis. Copies undamaged DNA at stalled replication forks, which arise in vivo from mismatched or misaligned primer ends. These misaligned primers can be extended by PolIV. Exhibits no 3'-5' exonuclease (proofreading) activity. May be involved in translesional synthesis, in conjunction with the beta clamp from PolIII.</text>
</comment>
<comment type="cofactor">
    <cofactor evidence="16">
        <name>Mg(2+)</name>
        <dbReference type="ChEBI" id="CHEBI:18420"/>
    </cofactor>
    <text evidence="16">Binds 2 magnesium ions per subunit.</text>
</comment>
<dbReference type="CDD" id="cd03586">
    <property type="entry name" value="PolY_Pol_IV_kappa"/>
    <property type="match status" value="1"/>
</dbReference>
<keyword evidence="4 16" id="KW-0515">Mutator protein</keyword>
<dbReference type="SUPFAM" id="SSF56672">
    <property type="entry name" value="DNA/RNA polymerases"/>
    <property type="match status" value="1"/>
</dbReference>
<comment type="similarity">
    <text evidence="2 16">Belongs to the DNA polymerase type-Y family.</text>
</comment>
<dbReference type="InterPro" id="IPR022880">
    <property type="entry name" value="DNApol_IV"/>
</dbReference>
<dbReference type="GO" id="GO:0042276">
    <property type="term" value="P:error-prone translesion synthesis"/>
    <property type="evidence" value="ECO:0007669"/>
    <property type="project" value="TreeGrafter"/>
</dbReference>
<reference evidence="19" key="1">
    <citation type="submission" date="2016-11" db="EMBL/GenBank/DDBJ databases">
        <authorList>
            <person name="Varghese N."/>
            <person name="Submissions S."/>
        </authorList>
    </citation>
    <scope>NUCLEOTIDE SEQUENCE [LARGE SCALE GENOMIC DNA]</scope>
    <source>
        <strain evidence="19">DSM 16057</strain>
    </source>
</reference>
<name>A0A1M6L372_9FIRM</name>
<evidence type="ECO:0000256" key="6">
    <source>
        <dbReference type="ARBA" id="ARBA00022679"/>
    </source>
</evidence>
<evidence type="ECO:0000256" key="10">
    <source>
        <dbReference type="ARBA" id="ARBA00022763"/>
    </source>
</evidence>
<evidence type="ECO:0000256" key="3">
    <source>
        <dbReference type="ARBA" id="ARBA00011245"/>
    </source>
</evidence>
<dbReference type="SUPFAM" id="SSF100879">
    <property type="entry name" value="Lesion bypass DNA polymerase (Y-family), little finger domain"/>
    <property type="match status" value="1"/>
</dbReference>
<accession>A0A1M6L372</accession>
<evidence type="ECO:0000256" key="14">
    <source>
        <dbReference type="ARBA" id="ARBA00023204"/>
    </source>
</evidence>
<dbReference type="GO" id="GO:0005829">
    <property type="term" value="C:cytosol"/>
    <property type="evidence" value="ECO:0007669"/>
    <property type="project" value="TreeGrafter"/>
</dbReference>
<feature type="active site" evidence="16">
    <location>
        <position position="105"/>
    </location>
</feature>
<dbReference type="InterPro" id="IPR036775">
    <property type="entry name" value="DNA_pol_Y-fam_lit_finger_sf"/>
</dbReference>
<dbReference type="Pfam" id="PF11799">
    <property type="entry name" value="IMS_C"/>
    <property type="match status" value="1"/>
</dbReference>
<dbReference type="Gene3D" id="3.30.70.270">
    <property type="match status" value="1"/>
</dbReference>
<dbReference type="Pfam" id="PF00817">
    <property type="entry name" value="IMS"/>
    <property type="match status" value="1"/>
</dbReference>
<evidence type="ECO:0000256" key="1">
    <source>
        <dbReference type="ARBA" id="ARBA00004496"/>
    </source>
</evidence>
<evidence type="ECO:0000256" key="13">
    <source>
        <dbReference type="ARBA" id="ARBA00023125"/>
    </source>
</evidence>
<protein>
    <recommendedName>
        <fullName evidence="16">DNA polymerase IV</fullName>
        <shortName evidence="16">Pol IV</shortName>
        <ecNumber evidence="16">2.7.7.7</ecNumber>
    </recommendedName>
</protein>
<dbReference type="InterPro" id="IPR050116">
    <property type="entry name" value="DNA_polymerase-Y"/>
</dbReference>
<dbReference type="InterPro" id="IPR017961">
    <property type="entry name" value="DNA_pol_Y-fam_little_finger"/>
</dbReference>
<dbReference type="GO" id="GO:0009432">
    <property type="term" value="P:SOS response"/>
    <property type="evidence" value="ECO:0007669"/>
    <property type="project" value="TreeGrafter"/>
</dbReference>
<evidence type="ECO:0000256" key="15">
    <source>
        <dbReference type="ARBA" id="ARBA00049244"/>
    </source>
</evidence>
<dbReference type="PANTHER" id="PTHR11076:SF33">
    <property type="entry name" value="DNA POLYMERASE KAPPA"/>
    <property type="match status" value="1"/>
</dbReference>
<dbReference type="GO" id="GO:0000287">
    <property type="term" value="F:magnesium ion binding"/>
    <property type="evidence" value="ECO:0007669"/>
    <property type="project" value="UniProtKB-UniRule"/>
</dbReference>
<keyword evidence="6 16" id="KW-0808">Transferase</keyword>
<dbReference type="InterPro" id="IPR043128">
    <property type="entry name" value="Rev_trsase/Diguanyl_cyclase"/>
</dbReference>
<dbReference type="AlphaFoldDB" id="A0A1M6L372"/>
<dbReference type="PANTHER" id="PTHR11076">
    <property type="entry name" value="DNA REPAIR POLYMERASE UMUC / TRANSFERASE FAMILY MEMBER"/>
    <property type="match status" value="1"/>
</dbReference>
<proteinExistence type="inferred from homology"/>
<dbReference type="HAMAP" id="MF_01113">
    <property type="entry name" value="DNApol_IV"/>
    <property type="match status" value="1"/>
</dbReference>
<keyword evidence="5 16" id="KW-0963">Cytoplasm</keyword>
<feature type="site" description="Substrate discrimination" evidence="16">
    <location>
        <position position="14"/>
    </location>
</feature>
<evidence type="ECO:0000256" key="12">
    <source>
        <dbReference type="ARBA" id="ARBA00022932"/>
    </source>
</evidence>
<dbReference type="STRING" id="1121432.SAMN02745219_03035"/>
<keyword evidence="8 16" id="KW-0235">DNA replication</keyword>
<sequence>MSHDILLCDLDAFFASVEQRDHPEYRGRPVIVGGRPDERGVVATCSYEARKYGIRSAMPMNRAVKLCPNAVFLPVDMARYRRVSAQVFAVYVRFAAQIEPVSIDEAYLAVPSGKGMATARKIRETVRRELNLPVSIGVSVNKLLAKMACEMAKPDGLKQIKPEDVPAVIWPLPVRKLYGVGPHTEERLRQIGVRTIGQLAMFPENELVRVFGSFGATLHQYANGIDSREIEPVRKVKSVGEEITFPRDVYDKEAILKTLLELAEQVGCRLRKKGLKGRTVMVKIRYSDFSAITRSRTLPDFVDGDGTIYRVARELFLANCGRPPWRLVGIQVSNLDDGACEQLSLFTEPDRDGQLCKLVDELREKYGKDVIKKAALLNFSSF</sequence>
<dbReference type="RefSeq" id="WP_072870912.1">
    <property type="nucleotide sequence ID" value="NZ_FQZM01000047.1"/>
</dbReference>